<evidence type="ECO:0000256" key="4">
    <source>
        <dbReference type="HAMAP-Rule" id="MF_01201"/>
    </source>
</evidence>
<dbReference type="PANTHER" id="PTHR30511:SF0">
    <property type="entry name" value="ALANINE RACEMASE, CATABOLIC-RELATED"/>
    <property type="match status" value="1"/>
</dbReference>
<name>A0ABY5SH66_9BACL</name>
<evidence type="ECO:0000313" key="7">
    <source>
        <dbReference type="Proteomes" id="UP001057877"/>
    </source>
</evidence>
<dbReference type="InterPro" id="IPR011079">
    <property type="entry name" value="Ala_racemase_C"/>
</dbReference>
<dbReference type="PRINTS" id="PR00992">
    <property type="entry name" value="ALARACEMASE"/>
</dbReference>
<keyword evidence="7" id="KW-1185">Reference proteome</keyword>
<comment type="similarity">
    <text evidence="4">Belongs to the alanine racemase family.</text>
</comment>
<evidence type="ECO:0000256" key="3">
    <source>
        <dbReference type="ARBA" id="ARBA00023235"/>
    </source>
</evidence>
<dbReference type="PROSITE" id="PS00395">
    <property type="entry name" value="ALANINE_RACEMASE"/>
    <property type="match status" value="1"/>
</dbReference>
<dbReference type="InterPro" id="IPR000821">
    <property type="entry name" value="Ala_racemase"/>
</dbReference>
<keyword evidence="2 4" id="KW-0663">Pyridoxal phosphate</keyword>
<dbReference type="Pfam" id="PF01168">
    <property type="entry name" value="Ala_racemase_N"/>
    <property type="match status" value="1"/>
</dbReference>
<dbReference type="EMBL" id="CP091430">
    <property type="protein sequence ID" value="UVI33109.1"/>
    <property type="molecule type" value="Genomic_DNA"/>
</dbReference>
<comment type="cofactor">
    <cofactor evidence="1 4">
        <name>pyridoxal 5'-phosphate</name>
        <dbReference type="ChEBI" id="CHEBI:597326"/>
    </cofactor>
</comment>
<dbReference type="SUPFAM" id="SSF50621">
    <property type="entry name" value="Alanine racemase C-terminal domain-like"/>
    <property type="match status" value="1"/>
</dbReference>
<dbReference type="PANTHER" id="PTHR30511">
    <property type="entry name" value="ALANINE RACEMASE"/>
    <property type="match status" value="1"/>
</dbReference>
<evidence type="ECO:0000256" key="1">
    <source>
        <dbReference type="ARBA" id="ARBA00001933"/>
    </source>
</evidence>
<dbReference type="Gene3D" id="2.40.37.10">
    <property type="entry name" value="Lyase, Ornithine Decarboxylase, Chain A, domain 1"/>
    <property type="match status" value="1"/>
</dbReference>
<accession>A0ABY5SH66</accession>
<evidence type="ECO:0000313" key="6">
    <source>
        <dbReference type="EMBL" id="UVI33109.1"/>
    </source>
</evidence>
<comment type="function">
    <text evidence="4">Catalyzes the interconversion of L-alanine and D-alanine. May also act on other amino acids.</text>
</comment>
<feature type="binding site" evidence="4">
    <location>
        <position position="138"/>
    </location>
    <ligand>
        <name>substrate</name>
    </ligand>
</feature>
<dbReference type="SUPFAM" id="SSF51419">
    <property type="entry name" value="PLP-binding barrel"/>
    <property type="match status" value="1"/>
</dbReference>
<evidence type="ECO:0000256" key="2">
    <source>
        <dbReference type="ARBA" id="ARBA00022898"/>
    </source>
</evidence>
<dbReference type="InterPro" id="IPR029066">
    <property type="entry name" value="PLP-binding_barrel"/>
</dbReference>
<dbReference type="NCBIfam" id="TIGR00492">
    <property type="entry name" value="alr"/>
    <property type="match status" value="1"/>
</dbReference>
<dbReference type="InterPro" id="IPR020622">
    <property type="entry name" value="Ala_racemase_pyridoxalP-BS"/>
</dbReference>
<dbReference type="EC" id="5.1.1.1" evidence="4"/>
<feature type="modified residue" description="N6-(pyridoxal phosphate)lysine" evidence="4">
    <location>
        <position position="40"/>
    </location>
</feature>
<dbReference type="InterPro" id="IPR009006">
    <property type="entry name" value="Ala_racemase/Decarboxylase_C"/>
</dbReference>
<evidence type="ECO:0000259" key="5">
    <source>
        <dbReference type="SMART" id="SM01005"/>
    </source>
</evidence>
<reference evidence="6" key="1">
    <citation type="submission" date="2022-01" db="EMBL/GenBank/DDBJ databases">
        <title>Paenibacillus spongiae sp. nov., isolated from marine sponge.</title>
        <authorList>
            <person name="Li Z."/>
            <person name="Zhang M."/>
        </authorList>
    </citation>
    <scope>NUCLEOTIDE SEQUENCE</scope>
    <source>
        <strain evidence="6">PHS-Z3</strain>
    </source>
</reference>
<dbReference type="RefSeq" id="WP_258389162.1">
    <property type="nucleotide sequence ID" value="NZ_CP091430.1"/>
</dbReference>
<dbReference type="HAMAP" id="MF_01201">
    <property type="entry name" value="Ala_racemase"/>
    <property type="match status" value="1"/>
</dbReference>
<comment type="catalytic activity">
    <reaction evidence="4">
        <text>L-alanine = D-alanine</text>
        <dbReference type="Rhea" id="RHEA:20249"/>
        <dbReference type="ChEBI" id="CHEBI:57416"/>
        <dbReference type="ChEBI" id="CHEBI:57972"/>
        <dbReference type="EC" id="5.1.1.1"/>
    </reaction>
</comment>
<dbReference type="Gene3D" id="3.20.20.10">
    <property type="entry name" value="Alanine racemase"/>
    <property type="match status" value="1"/>
</dbReference>
<dbReference type="GO" id="GO:0008784">
    <property type="term" value="F:alanine racemase activity"/>
    <property type="evidence" value="ECO:0007669"/>
    <property type="project" value="UniProtKB-EC"/>
</dbReference>
<sequence>MHVPSYRDTWAEISLDAIAHNAAWFKAHIRQGCLLMAVVKADGYGHGAVETANAAIGAGAEYLGVALLDEALRLREAGIQTPILVFGYTPPRSVEAAVARDITMTVFSREVLEEIILCSERLNRPARIHIKVDTGMSRIGVQTPQEALALAELALSSRYASIEGLFTHLADADGEDERYTRKQFQSFMAFVEAFKQRNVDIPIKHCCNSAAAMRFPDMHLDMVRVGIALYGLHPAKRLQREDFPVRQAMSLKTRLSAIRRVSRNQPVSYGCTFLPERDSVIATIPIGYADGLSRKLSNKGSVFLRGQRVPIAGRVCMDQTMLDVTSLSDVEVGDEVTLFGQSGGRLLSIDEVADWMDTINYEVVCLIGKRVPRVYV</sequence>
<dbReference type="CDD" id="cd00430">
    <property type="entry name" value="PLPDE_III_AR"/>
    <property type="match status" value="1"/>
</dbReference>
<dbReference type="SMART" id="SM01005">
    <property type="entry name" value="Ala_racemase_C"/>
    <property type="match status" value="1"/>
</dbReference>
<feature type="domain" description="Alanine racemase C-terminal" evidence="5">
    <location>
        <begin position="248"/>
        <end position="376"/>
    </location>
</feature>
<keyword evidence="3 4" id="KW-0413">Isomerase</keyword>
<feature type="active site" description="Proton acceptor; specific for L-alanine" evidence="4">
    <location>
        <position position="269"/>
    </location>
</feature>
<dbReference type="Proteomes" id="UP001057877">
    <property type="component" value="Chromosome"/>
</dbReference>
<feature type="binding site" evidence="4">
    <location>
        <position position="317"/>
    </location>
    <ligand>
        <name>substrate</name>
    </ligand>
</feature>
<organism evidence="6 7">
    <name type="scientific">Paenibacillus spongiae</name>
    <dbReference type="NCBI Taxonomy" id="2909671"/>
    <lineage>
        <taxon>Bacteria</taxon>
        <taxon>Bacillati</taxon>
        <taxon>Bacillota</taxon>
        <taxon>Bacilli</taxon>
        <taxon>Bacillales</taxon>
        <taxon>Paenibacillaceae</taxon>
        <taxon>Paenibacillus</taxon>
    </lineage>
</organism>
<proteinExistence type="inferred from homology"/>
<gene>
    <name evidence="6" type="primary">alr</name>
    <name evidence="6" type="ORF">L1F29_15255</name>
</gene>
<dbReference type="Pfam" id="PF00842">
    <property type="entry name" value="Ala_racemase_C"/>
    <property type="match status" value="1"/>
</dbReference>
<protein>
    <recommendedName>
        <fullName evidence="4">Alanine racemase</fullName>
        <ecNumber evidence="4">5.1.1.1</ecNumber>
    </recommendedName>
</protein>
<feature type="active site" description="Proton acceptor; specific for D-alanine" evidence="4">
    <location>
        <position position="40"/>
    </location>
</feature>
<dbReference type="InterPro" id="IPR001608">
    <property type="entry name" value="Ala_racemase_N"/>
</dbReference>
<comment type="pathway">
    <text evidence="4">Amino-acid biosynthesis; D-alanine biosynthesis; D-alanine from L-alanine: step 1/1.</text>
</comment>